<dbReference type="SUPFAM" id="SSF53822">
    <property type="entry name" value="Periplasmic binding protein-like I"/>
    <property type="match status" value="1"/>
</dbReference>
<keyword evidence="3" id="KW-0804">Transcription</keyword>
<dbReference type="InterPro" id="IPR028082">
    <property type="entry name" value="Peripla_BP_I"/>
</dbReference>
<dbReference type="EMBL" id="JARULN010000004">
    <property type="protein sequence ID" value="MDG5753710.1"/>
    <property type="molecule type" value="Genomic_DNA"/>
</dbReference>
<dbReference type="Pfam" id="PF00356">
    <property type="entry name" value="LacI"/>
    <property type="match status" value="1"/>
</dbReference>
<dbReference type="Proteomes" id="UP001218246">
    <property type="component" value="Unassembled WGS sequence"/>
</dbReference>
<dbReference type="Gene3D" id="3.40.50.2300">
    <property type="match status" value="2"/>
</dbReference>
<comment type="caution">
    <text evidence="5">The sequence shown here is derived from an EMBL/GenBank/DDBJ whole genome shotgun (WGS) entry which is preliminary data.</text>
</comment>
<keyword evidence="1" id="KW-0805">Transcription regulation</keyword>
<evidence type="ECO:0000313" key="5">
    <source>
        <dbReference type="EMBL" id="MDG5753710.1"/>
    </source>
</evidence>
<feature type="domain" description="HTH lacI-type" evidence="4">
    <location>
        <begin position="5"/>
        <end position="59"/>
    </location>
</feature>
<reference evidence="5 6" key="1">
    <citation type="submission" date="2023-04" db="EMBL/GenBank/DDBJ databases">
        <title>Ectobacillus antri isolated from activated sludge.</title>
        <authorList>
            <person name="Yan P."/>
            <person name="Liu X."/>
        </authorList>
    </citation>
    <scope>NUCLEOTIDE SEQUENCE [LARGE SCALE GENOMIC DNA]</scope>
    <source>
        <strain evidence="5 6">C18H</strain>
    </source>
</reference>
<dbReference type="PROSITE" id="PS00356">
    <property type="entry name" value="HTH_LACI_1"/>
    <property type="match status" value="1"/>
</dbReference>
<accession>A0ABT6H4Y4</accession>
<dbReference type="CDD" id="cd06267">
    <property type="entry name" value="PBP1_LacI_sugar_binding-like"/>
    <property type="match status" value="1"/>
</dbReference>
<keyword evidence="2 5" id="KW-0238">DNA-binding</keyword>
<dbReference type="PANTHER" id="PTHR30146:SF24">
    <property type="entry name" value="XYLOSE OPERON REGULATORY PROTEIN"/>
    <property type="match status" value="1"/>
</dbReference>
<dbReference type="InterPro" id="IPR000843">
    <property type="entry name" value="HTH_LacI"/>
</dbReference>
<dbReference type="RefSeq" id="WP_124562898.1">
    <property type="nucleotide sequence ID" value="NZ_JARULN010000004.1"/>
</dbReference>
<gene>
    <name evidence="5" type="ORF">P6P90_06960</name>
</gene>
<organism evidence="5 6">
    <name type="scientific">Ectobacillus antri</name>
    <dbReference type="NCBI Taxonomy" id="2486280"/>
    <lineage>
        <taxon>Bacteria</taxon>
        <taxon>Bacillati</taxon>
        <taxon>Bacillota</taxon>
        <taxon>Bacilli</taxon>
        <taxon>Bacillales</taxon>
        <taxon>Bacillaceae</taxon>
        <taxon>Ectobacillus</taxon>
    </lineage>
</organism>
<name>A0ABT6H4Y4_9BACI</name>
<dbReference type="SMART" id="SM00354">
    <property type="entry name" value="HTH_LACI"/>
    <property type="match status" value="1"/>
</dbReference>
<evidence type="ECO:0000259" key="4">
    <source>
        <dbReference type="PROSITE" id="PS50932"/>
    </source>
</evidence>
<evidence type="ECO:0000256" key="3">
    <source>
        <dbReference type="ARBA" id="ARBA00023163"/>
    </source>
</evidence>
<dbReference type="Gene3D" id="1.10.260.40">
    <property type="entry name" value="lambda repressor-like DNA-binding domains"/>
    <property type="match status" value="1"/>
</dbReference>
<dbReference type="GO" id="GO:0003677">
    <property type="term" value="F:DNA binding"/>
    <property type="evidence" value="ECO:0007669"/>
    <property type="project" value="UniProtKB-KW"/>
</dbReference>
<dbReference type="Pfam" id="PF13377">
    <property type="entry name" value="Peripla_BP_3"/>
    <property type="match status" value="1"/>
</dbReference>
<dbReference type="PANTHER" id="PTHR30146">
    <property type="entry name" value="LACI-RELATED TRANSCRIPTIONAL REPRESSOR"/>
    <property type="match status" value="1"/>
</dbReference>
<dbReference type="PROSITE" id="PS50932">
    <property type="entry name" value="HTH_LACI_2"/>
    <property type="match status" value="1"/>
</dbReference>
<proteinExistence type="predicted"/>
<evidence type="ECO:0000256" key="2">
    <source>
        <dbReference type="ARBA" id="ARBA00023125"/>
    </source>
</evidence>
<evidence type="ECO:0000256" key="1">
    <source>
        <dbReference type="ARBA" id="ARBA00023015"/>
    </source>
</evidence>
<dbReference type="InterPro" id="IPR046335">
    <property type="entry name" value="LacI/GalR-like_sensor"/>
</dbReference>
<dbReference type="CDD" id="cd01392">
    <property type="entry name" value="HTH_LacI"/>
    <property type="match status" value="1"/>
</dbReference>
<keyword evidence="6" id="KW-1185">Reference proteome</keyword>
<sequence length="336" mass="37437">MKKKVTIRDVAKHAGVSVASVSYVVNGIQKVSEETKERVQQAIAELGYQPNFAAVSLSKNRSYMIGVVMPLIEDTLAPIFKENSYYSEFISGIEYVARKNGYDFLITGVNKAEECKNWIAKRNLDGIIFLGMFPEHLHEEMKALSIPILLIDAYEEYADHFHTIRIADEEGGFLAGQHLLQKGHTKIAYVAHSENSPVDARRYIGYQRALYRGNVKEALHLTAKYSTFKEGYKIGEKLSSSDVTAVFASSDLVALGIMKALQDRGKKVPTDIAVVGFDDLTVSSYTSPELSTVRQDVFHKGSLSAQTLIDVITDRPQETKHIELPVELVVRESSNT</sequence>
<protein>
    <submittedName>
        <fullName evidence="5">LacI family DNA-binding transcriptional regulator</fullName>
    </submittedName>
</protein>
<dbReference type="InterPro" id="IPR010982">
    <property type="entry name" value="Lambda_DNA-bd_dom_sf"/>
</dbReference>
<evidence type="ECO:0000313" key="6">
    <source>
        <dbReference type="Proteomes" id="UP001218246"/>
    </source>
</evidence>
<dbReference type="SUPFAM" id="SSF47413">
    <property type="entry name" value="lambda repressor-like DNA-binding domains"/>
    <property type="match status" value="1"/>
</dbReference>